<feature type="binding site" evidence="6">
    <location>
        <begin position="76"/>
        <end position="77"/>
    </location>
    <ligand>
        <name>substrate</name>
    </ligand>
</feature>
<evidence type="ECO:0000256" key="4">
    <source>
        <dbReference type="ARBA" id="ARBA00023154"/>
    </source>
</evidence>
<comment type="caution">
    <text evidence="8">The sequence shown here is derived from an EMBL/GenBank/DDBJ whole genome shotgun (WGS) entry which is preliminary data.</text>
</comment>
<dbReference type="PANTHER" id="PTHR31689:SF0">
    <property type="entry name" value="DIAMINOPIMELATE EPIMERASE"/>
    <property type="match status" value="1"/>
</dbReference>
<dbReference type="Proteomes" id="UP000318148">
    <property type="component" value="Unassembled WGS sequence"/>
</dbReference>
<comment type="function">
    <text evidence="6">Catalyzes the stereoinversion of LL-2,6-diaminopimelate (L,L-DAP) to meso-diaminopimelate (meso-DAP), a precursor of L-lysine and an essential component of the bacterial peptidoglycan.</text>
</comment>
<dbReference type="PANTHER" id="PTHR31689">
    <property type="entry name" value="DIAMINOPIMELATE EPIMERASE, CHLOROPLASTIC"/>
    <property type="match status" value="1"/>
</dbReference>
<evidence type="ECO:0000256" key="6">
    <source>
        <dbReference type="HAMAP-Rule" id="MF_00197"/>
    </source>
</evidence>
<name>A0A520LMQ0_9GAMM</name>
<evidence type="ECO:0000313" key="8">
    <source>
        <dbReference type="EMBL" id="RZO07286.1"/>
    </source>
</evidence>
<comment type="subunit">
    <text evidence="6">Homodimer.</text>
</comment>
<dbReference type="NCBIfam" id="TIGR00652">
    <property type="entry name" value="DapF"/>
    <property type="match status" value="1"/>
</dbReference>
<dbReference type="EC" id="5.1.1.7" evidence="6 7"/>
<evidence type="ECO:0000256" key="7">
    <source>
        <dbReference type="NCBIfam" id="TIGR00652"/>
    </source>
</evidence>
<dbReference type="Gene3D" id="3.10.310.10">
    <property type="entry name" value="Diaminopimelate Epimerase, Chain A, domain 1"/>
    <property type="match status" value="2"/>
</dbReference>
<reference evidence="8 9" key="1">
    <citation type="submission" date="2019-02" db="EMBL/GenBank/DDBJ databases">
        <title>Prokaryotic population dynamics and viral predation in marine succession experiment using metagenomics: the confinement effect.</title>
        <authorList>
            <person name="Haro-Moreno J.M."/>
            <person name="Rodriguez-Valera F."/>
            <person name="Lopez-Perez M."/>
        </authorList>
    </citation>
    <scope>NUCLEOTIDE SEQUENCE [LARGE SCALE GENOMIC DNA]</scope>
    <source>
        <strain evidence="8">MED-G169</strain>
    </source>
</reference>
<dbReference type="GO" id="GO:0009089">
    <property type="term" value="P:lysine biosynthetic process via diaminopimelate"/>
    <property type="evidence" value="ECO:0007669"/>
    <property type="project" value="UniProtKB-UniRule"/>
</dbReference>
<comment type="similarity">
    <text evidence="1 6">Belongs to the diaminopimelate epimerase family.</text>
</comment>
<feature type="site" description="Could be important to modulate the pK values of the two catalytic cysteine residues" evidence="6">
    <location>
        <position position="161"/>
    </location>
</feature>
<protein>
    <recommendedName>
        <fullName evidence="6 7">Diaminopimelate epimerase</fullName>
        <shortName evidence="6">DAP epimerase</shortName>
        <ecNumber evidence="6 7">5.1.1.7</ecNumber>
    </recommendedName>
    <alternativeName>
        <fullName evidence="6">PLP-independent amino acid racemase</fullName>
    </alternativeName>
</protein>
<dbReference type="FunFam" id="3.10.310.10:FF:000001">
    <property type="entry name" value="Diaminopimelate epimerase"/>
    <property type="match status" value="1"/>
</dbReference>
<keyword evidence="2 6" id="KW-0963">Cytoplasm</keyword>
<dbReference type="GO" id="GO:0005829">
    <property type="term" value="C:cytosol"/>
    <property type="evidence" value="ECO:0007669"/>
    <property type="project" value="TreeGrafter"/>
</dbReference>
<feature type="binding site" evidence="6">
    <location>
        <position position="13"/>
    </location>
    <ligand>
        <name>substrate</name>
    </ligand>
</feature>
<feature type="binding site" evidence="6">
    <location>
        <position position="66"/>
    </location>
    <ligand>
        <name>substrate</name>
    </ligand>
</feature>
<feature type="site" description="Could be important to modulate the pK values of the two catalytic cysteine residues" evidence="6">
    <location>
        <position position="210"/>
    </location>
</feature>
<evidence type="ECO:0000313" key="9">
    <source>
        <dbReference type="Proteomes" id="UP000318148"/>
    </source>
</evidence>
<feature type="site" description="Important for dimerization" evidence="6">
    <location>
        <position position="270"/>
    </location>
</feature>
<keyword evidence="3 6" id="KW-0028">Amino-acid biosynthesis</keyword>
<feature type="binding site" evidence="6">
    <location>
        <begin position="210"/>
        <end position="211"/>
    </location>
    <ligand>
        <name>substrate</name>
    </ligand>
</feature>
<dbReference type="GO" id="GO:0008837">
    <property type="term" value="F:diaminopimelate epimerase activity"/>
    <property type="evidence" value="ECO:0007669"/>
    <property type="project" value="UniProtKB-UniRule"/>
</dbReference>
<feature type="binding site" evidence="6">
    <location>
        <position position="192"/>
    </location>
    <ligand>
        <name>substrate</name>
    </ligand>
</feature>
<feature type="binding site" evidence="6">
    <location>
        <position position="46"/>
    </location>
    <ligand>
        <name>substrate</name>
    </ligand>
</feature>
<comment type="catalytic activity">
    <reaction evidence="6">
        <text>(2S,6S)-2,6-diaminopimelate = meso-2,6-diaminopimelate</text>
        <dbReference type="Rhea" id="RHEA:15393"/>
        <dbReference type="ChEBI" id="CHEBI:57609"/>
        <dbReference type="ChEBI" id="CHEBI:57791"/>
        <dbReference type="EC" id="5.1.1.7"/>
    </reaction>
</comment>
<dbReference type="HAMAP" id="MF_00197">
    <property type="entry name" value="DAP_epimerase"/>
    <property type="match status" value="1"/>
</dbReference>
<dbReference type="UniPathway" id="UPA00034">
    <property type="reaction ID" value="UER00025"/>
</dbReference>
<dbReference type="AlphaFoldDB" id="A0A520LMQ0"/>
<evidence type="ECO:0000256" key="1">
    <source>
        <dbReference type="ARBA" id="ARBA00010219"/>
    </source>
</evidence>
<feature type="active site" description="Proton acceptor" evidence="6">
    <location>
        <position position="219"/>
    </location>
</feature>
<keyword evidence="5 6" id="KW-0413">Isomerase</keyword>
<evidence type="ECO:0000256" key="2">
    <source>
        <dbReference type="ARBA" id="ARBA00022490"/>
    </source>
</evidence>
<dbReference type="InterPro" id="IPR001653">
    <property type="entry name" value="DAP_epimerase_DapF"/>
</dbReference>
<evidence type="ECO:0000256" key="3">
    <source>
        <dbReference type="ARBA" id="ARBA00022605"/>
    </source>
</evidence>
<gene>
    <name evidence="6" type="primary">dapF</name>
    <name evidence="8" type="ORF">EVB02_01810</name>
</gene>
<dbReference type="EMBL" id="SHBO01000014">
    <property type="protein sequence ID" value="RZO07286.1"/>
    <property type="molecule type" value="Genomic_DNA"/>
</dbReference>
<feature type="active site" description="Proton donor" evidence="6">
    <location>
        <position position="75"/>
    </location>
</feature>
<evidence type="ECO:0000256" key="5">
    <source>
        <dbReference type="ARBA" id="ARBA00023235"/>
    </source>
</evidence>
<comment type="pathway">
    <text evidence="6">Amino-acid biosynthesis; L-lysine biosynthesis via DAP pathway; DL-2,6-diaminopimelate from LL-2,6-diaminopimelate: step 1/1.</text>
</comment>
<accession>A0A520LMQ0</accession>
<dbReference type="SUPFAM" id="SSF54506">
    <property type="entry name" value="Diaminopimelate epimerase-like"/>
    <property type="match status" value="2"/>
</dbReference>
<organism evidence="8 9">
    <name type="scientific">SAR92 clade bacterium</name>
    <dbReference type="NCBI Taxonomy" id="2315479"/>
    <lineage>
        <taxon>Bacteria</taxon>
        <taxon>Pseudomonadati</taxon>
        <taxon>Pseudomonadota</taxon>
        <taxon>Gammaproteobacteria</taxon>
        <taxon>Cellvibrionales</taxon>
        <taxon>Porticoccaceae</taxon>
        <taxon>SAR92 clade</taxon>
    </lineage>
</organism>
<feature type="binding site" evidence="6">
    <location>
        <position position="159"/>
    </location>
    <ligand>
        <name>substrate</name>
    </ligand>
</feature>
<dbReference type="Pfam" id="PF01678">
    <property type="entry name" value="DAP_epimerase"/>
    <property type="match status" value="2"/>
</dbReference>
<feature type="binding site" evidence="6">
    <location>
        <begin position="220"/>
        <end position="221"/>
    </location>
    <ligand>
        <name>substrate</name>
    </ligand>
</feature>
<proteinExistence type="inferred from homology"/>
<keyword evidence="4 6" id="KW-0457">Lysine biosynthesis</keyword>
<sequence>MHLKFTKMNGIGNDFVVIDTINQHINITKNMVKRIANRHRGVGCDQLLIIEPPKESHVDFNYRIFNRDGLEASQCGNGARCIAKFIYDQGLSGKRKLLVSSIGGMLHIELVGKNMVAVEIQPPSFDPKKVPFKTEKQDKSYKLEIMSRMIEFVPVTVGNPHAIIFEKDIRKINIRQIGRDFQKHQSFPNQVNVNFAQIINKDLIKLRVFERGSGETESCGSGACATAAAAIRDGLVNSAVTVQQKGGHLKIVWPNESDRIKMIGEAKTVFQGIMNI</sequence>
<comment type="subcellular location">
    <subcellularLocation>
        <location evidence="6">Cytoplasm</location>
    </subcellularLocation>
</comment>